<dbReference type="Pfam" id="PF01657">
    <property type="entry name" value="Stress-antifung"/>
    <property type="match status" value="1"/>
</dbReference>
<dbReference type="InterPro" id="IPR000719">
    <property type="entry name" value="Prot_kinase_dom"/>
</dbReference>
<keyword evidence="4 14" id="KW-0812">Transmembrane</keyword>
<sequence>MGDKNHLLYVVTIHAILALLHFIVSDAVETLARAGGRQERWQLLRNNTGVVAMHMALTHENTVIIFDQTEAGPSQYRLHQRYNGRRCSTRSRADLKDGACYAHSVEYYIHGNNLRPLRFVSDPWCSSGSFLSNGTLLQVGGHGRGSQRIRYFRPCRDHLCNWQQSKRSLSGNRWYASNLLLPQHDRVIVVGGRNAYSYEFIPKLHTKDRSFNLPFLHDTHDEDGGGNNLYHFLHLSSDGNLFIFANRDSILFNYQQNRVVKTFPRIPGGGSRNYPSSGSSVILPLDHQDRFQKVEVMVCGGAASGAYEATARGRFLPALSSCNDTATASYKSDLTLLLDYMSSNASDKSFYNDSLNGIYSLFLCRGDVSSDVCRVCVSNASQTLTQTCPSDKRAIIWYDQCLFRYSNINFLGQLELYPRLFMWSALNNTSPEEGDIGTRGLLYSLVSQAPYKNMFQTNEMVVGNGPGCRYGLVQCSIDLDVDGCSTCLRELLNQTEDCCIGRSGWRILTPSCCIRYEMYPFYEQTSNLPGSAPVNEGGVGKGGKSTRKNTIITASSLAGFLASVLVAGFSYYSSLVNIIAQYSVEGTSHEILKRSSQGSKPAHLTEESIHLHLSDEDRSGDLHHFNLATIQTATNNFSRENKLGEGGFGPVYKVETRLRDSLTHTGDDFMCRNFNTRLDHMYINMPLTSHQRQTCTFENCKEKSSVAALTSKCFQGKMPTGKEVAVKRLSINSKQGLEEFKNEVKLIFKLQHKNLVRLLGYCLEEDEKLLVYEYMANTSLDAFLFDSEKCKVLDWEKRSNIITGTARGLQYLHEDSRLTIIHRDLKANNVLLDDDMNPKISDFGTARTFGGNQMEANTERVVGTYGYMAPEYALEGLFSNKSDVYSFGVLMLEILSGRRNRGFYHQDCGQSLLTYAWLLWNEGKGQELIDPNIAGNCAIQEVLRWIHIALLCVQDDPALRPTMSSAILMLGSKSVNLPQPSTSPYAAARFLHMINLHPLNLPTSEI</sequence>
<feature type="domain" description="Gnk2-homologous" evidence="16">
    <location>
        <begin position="416"/>
        <end position="521"/>
    </location>
</feature>
<keyword evidence="12" id="KW-0675">Receptor</keyword>
<dbReference type="AlphaFoldDB" id="A0A2P5Y125"/>
<dbReference type="GO" id="GO:0005524">
    <property type="term" value="F:ATP binding"/>
    <property type="evidence" value="ECO:0007669"/>
    <property type="project" value="UniProtKB-KW"/>
</dbReference>
<keyword evidence="7" id="KW-0547">Nucleotide-binding</keyword>
<evidence type="ECO:0000313" key="17">
    <source>
        <dbReference type="EMBL" id="PPS09285.1"/>
    </source>
</evidence>
<evidence type="ECO:0000259" key="16">
    <source>
        <dbReference type="PROSITE" id="PS51473"/>
    </source>
</evidence>
<dbReference type="OrthoDB" id="945590at2759"/>
<keyword evidence="2" id="KW-0723">Serine/threonine-protein kinase</keyword>
<evidence type="ECO:0000256" key="6">
    <source>
        <dbReference type="ARBA" id="ARBA00022737"/>
    </source>
</evidence>
<dbReference type="Gene3D" id="2.130.10.80">
    <property type="entry name" value="Galactose oxidase/kelch, beta-propeller"/>
    <property type="match status" value="1"/>
</dbReference>
<dbReference type="GO" id="GO:0005886">
    <property type="term" value="C:plasma membrane"/>
    <property type="evidence" value="ECO:0007669"/>
    <property type="project" value="TreeGrafter"/>
</dbReference>
<evidence type="ECO:0000259" key="15">
    <source>
        <dbReference type="PROSITE" id="PS50011"/>
    </source>
</evidence>
<dbReference type="PROSITE" id="PS00108">
    <property type="entry name" value="PROTEIN_KINASE_ST"/>
    <property type="match status" value="1"/>
</dbReference>
<evidence type="ECO:0000256" key="3">
    <source>
        <dbReference type="ARBA" id="ARBA00022679"/>
    </source>
</evidence>
<dbReference type="InterPro" id="IPR011043">
    <property type="entry name" value="Gal_Oxase/kelch_b-propeller"/>
</dbReference>
<dbReference type="InterPro" id="IPR009880">
    <property type="entry name" value="Glyoxal_oxidase_N"/>
</dbReference>
<dbReference type="FunFam" id="1.10.510.10:FF:001697">
    <property type="entry name" value="Uncharacterized protein"/>
    <property type="match status" value="1"/>
</dbReference>
<dbReference type="Pfam" id="PF07250">
    <property type="entry name" value="Glyoxal_oxid_N"/>
    <property type="match status" value="1"/>
</dbReference>
<feature type="domain" description="Gnk2-homologous" evidence="16">
    <location>
        <begin position="312"/>
        <end position="410"/>
    </location>
</feature>
<comment type="subcellular location">
    <subcellularLocation>
        <location evidence="1">Membrane</location>
        <topology evidence="1">Single-pass membrane protein</topology>
    </subcellularLocation>
</comment>
<evidence type="ECO:0000256" key="1">
    <source>
        <dbReference type="ARBA" id="ARBA00004167"/>
    </source>
</evidence>
<dbReference type="Gene3D" id="3.30.200.20">
    <property type="entry name" value="Phosphorylase Kinase, domain 1"/>
    <property type="match status" value="2"/>
</dbReference>
<dbReference type="InterPro" id="IPR008271">
    <property type="entry name" value="Ser/Thr_kinase_AS"/>
</dbReference>
<evidence type="ECO:0000256" key="10">
    <source>
        <dbReference type="ARBA" id="ARBA00022989"/>
    </source>
</evidence>
<keyword evidence="9" id="KW-0067">ATP-binding</keyword>
<dbReference type="PROSITE" id="PS51473">
    <property type="entry name" value="GNK2"/>
    <property type="match status" value="2"/>
</dbReference>
<organism evidence="17 18">
    <name type="scientific">Gossypium barbadense</name>
    <name type="common">Sea Island cotton</name>
    <name type="synonym">Hibiscus barbadensis</name>
    <dbReference type="NCBI Taxonomy" id="3634"/>
    <lineage>
        <taxon>Eukaryota</taxon>
        <taxon>Viridiplantae</taxon>
        <taxon>Streptophyta</taxon>
        <taxon>Embryophyta</taxon>
        <taxon>Tracheophyta</taxon>
        <taxon>Spermatophyta</taxon>
        <taxon>Magnoliopsida</taxon>
        <taxon>eudicotyledons</taxon>
        <taxon>Gunneridae</taxon>
        <taxon>Pentapetalae</taxon>
        <taxon>rosids</taxon>
        <taxon>malvids</taxon>
        <taxon>Malvales</taxon>
        <taxon>Malvaceae</taxon>
        <taxon>Malvoideae</taxon>
        <taxon>Gossypium</taxon>
    </lineage>
</organism>
<evidence type="ECO:0000256" key="11">
    <source>
        <dbReference type="ARBA" id="ARBA00023136"/>
    </source>
</evidence>
<evidence type="ECO:0000256" key="12">
    <source>
        <dbReference type="ARBA" id="ARBA00023170"/>
    </source>
</evidence>
<keyword evidence="11 14" id="KW-0472">Membrane</keyword>
<dbReference type="GO" id="GO:0004674">
    <property type="term" value="F:protein serine/threonine kinase activity"/>
    <property type="evidence" value="ECO:0007669"/>
    <property type="project" value="UniProtKB-KW"/>
</dbReference>
<dbReference type="PROSITE" id="PS50011">
    <property type="entry name" value="PROTEIN_KINASE_DOM"/>
    <property type="match status" value="1"/>
</dbReference>
<protein>
    <recommendedName>
        <fullName evidence="19">Protein kinase domain-containing protein</fullName>
    </recommendedName>
</protein>
<dbReference type="PANTHER" id="PTHR27002">
    <property type="entry name" value="RECEPTOR-LIKE SERINE/THREONINE-PROTEIN KINASE SD1-8"/>
    <property type="match status" value="1"/>
</dbReference>
<dbReference type="InterPro" id="IPR038408">
    <property type="entry name" value="GNK2_sf"/>
</dbReference>
<feature type="domain" description="Protein kinase" evidence="15">
    <location>
        <begin position="637"/>
        <end position="986"/>
    </location>
</feature>
<dbReference type="Pfam" id="PF07714">
    <property type="entry name" value="PK_Tyr_Ser-Thr"/>
    <property type="match status" value="1"/>
</dbReference>
<dbReference type="InterPro" id="IPR037293">
    <property type="entry name" value="Gal_Oxidase_central_sf"/>
</dbReference>
<dbReference type="CDD" id="cd23509">
    <property type="entry name" value="Gnk2-like"/>
    <property type="match status" value="2"/>
</dbReference>
<proteinExistence type="predicted"/>
<gene>
    <name evidence="17" type="ORF">GOBAR_AA11363</name>
</gene>
<keyword evidence="10 14" id="KW-1133">Transmembrane helix</keyword>
<keyword evidence="6" id="KW-0677">Repeat</keyword>
<evidence type="ECO:0000256" key="8">
    <source>
        <dbReference type="ARBA" id="ARBA00022777"/>
    </source>
</evidence>
<evidence type="ECO:0000256" key="5">
    <source>
        <dbReference type="ARBA" id="ARBA00022729"/>
    </source>
</evidence>
<dbReference type="SMART" id="SM00220">
    <property type="entry name" value="S_TKc"/>
    <property type="match status" value="1"/>
</dbReference>
<evidence type="ECO:0000256" key="2">
    <source>
        <dbReference type="ARBA" id="ARBA00022527"/>
    </source>
</evidence>
<evidence type="ECO:0000256" key="9">
    <source>
        <dbReference type="ARBA" id="ARBA00022840"/>
    </source>
</evidence>
<evidence type="ECO:0000256" key="7">
    <source>
        <dbReference type="ARBA" id="ARBA00022741"/>
    </source>
</evidence>
<dbReference type="SUPFAM" id="SSF56112">
    <property type="entry name" value="Protein kinase-like (PK-like)"/>
    <property type="match status" value="1"/>
</dbReference>
<dbReference type="Gene3D" id="1.10.510.10">
    <property type="entry name" value="Transferase(Phosphotransferase) domain 1"/>
    <property type="match status" value="1"/>
</dbReference>
<evidence type="ECO:0000256" key="13">
    <source>
        <dbReference type="ARBA" id="ARBA00023180"/>
    </source>
</evidence>
<evidence type="ECO:0000256" key="14">
    <source>
        <dbReference type="SAM" id="Phobius"/>
    </source>
</evidence>
<dbReference type="PANTHER" id="PTHR27002:SF804">
    <property type="entry name" value="OS02G0710500 PROTEIN"/>
    <property type="match status" value="1"/>
</dbReference>
<dbReference type="SUPFAM" id="SSF50965">
    <property type="entry name" value="Galactose oxidase, central domain"/>
    <property type="match status" value="1"/>
</dbReference>
<keyword evidence="13" id="KW-0325">Glycoprotein</keyword>
<dbReference type="InterPro" id="IPR002902">
    <property type="entry name" value="GNK2"/>
</dbReference>
<accession>A0A2P5Y125</accession>
<dbReference type="EMBL" id="KZ663880">
    <property type="protein sequence ID" value="PPS09285.1"/>
    <property type="molecule type" value="Genomic_DNA"/>
</dbReference>
<name>A0A2P5Y125_GOSBA</name>
<keyword evidence="8" id="KW-0418">Kinase</keyword>
<dbReference type="InterPro" id="IPR001245">
    <property type="entry name" value="Ser-Thr/Tyr_kinase_cat_dom"/>
</dbReference>
<evidence type="ECO:0000256" key="4">
    <source>
        <dbReference type="ARBA" id="ARBA00022692"/>
    </source>
</evidence>
<keyword evidence="3" id="KW-0808">Transferase</keyword>
<dbReference type="CDD" id="cd14066">
    <property type="entry name" value="STKc_IRAK"/>
    <property type="match status" value="1"/>
</dbReference>
<feature type="transmembrane region" description="Helical" evidence="14">
    <location>
        <begin position="6"/>
        <end position="24"/>
    </location>
</feature>
<evidence type="ECO:0008006" key="19">
    <source>
        <dbReference type="Google" id="ProtNLM"/>
    </source>
</evidence>
<dbReference type="Proteomes" id="UP000239757">
    <property type="component" value="Unassembled WGS sequence"/>
</dbReference>
<reference evidence="17 18" key="1">
    <citation type="submission" date="2015-01" db="EMBL/GenBank/DDBJ databases">
        <title>Genome of allotetraploid Gossypium barbadense reveals genomic plasticity and fiber elongation in cotton evolution.</title>
        <authorList>
            <person name="Chen X."/>
            <person name="Liu X."/>
            <person name="Zhao B."/>
            <person name="Zheng H."/>
            <person name="Hu Y."/>
            <person name="Lu G."/>
            <person name="Yang C."/>
            <person name="Chen J."/>
            <person name="Shan C."/>
            <person name="Zhang L."/>
            <person name="Zhou Y."/>
            <person name="Wang L."/>
            <person name="Guo W."/>
            <person name="Bai Y."/>
            <person name="Ruan J."/>
            <person name="Shangguan X."/>
            <person name="Mao Y."/>
            <person name="Jiang J."/>
            <person name="Zhu Y."/>
            <person name="Lei J."/>
            <person name="Kang H."/>
            <person name="Chen S."/>
            <person name="He X."/>
            <person name="Wang R."/>
            <person name="Wang Y."/>
            <person name="Chen J."/>
            <person name="Wang L."/>
            <person name="Yu S."/>
            <person name="Wang B."/>
            <person name="Wei J."/>
            <person name="Song S."/>
            <person name="Lu X."/>
            <person name="Gao Z."/>
            <person name="Gu W."/>
            <person name="Deng X."/>
            <person name="Ma D."/>
            <person name="Wang S."/>
            <person name="Liang W."/>
            <person name="Fang L."/>
            <person name="Cai C."/>
            <person name="Zhu X."/>
            <person name="Zhou B."/>
            <person name="Zhang Y."/>
            <person name="Chen Z."/>
            <person name="Xu S."/>
            <person name="Zhu R."/>
            <person name="Wang S."/>
            <person name="Zhang T."/>
            <person name="Zhao G."/>
        </authorList>
    </citation>
    <scope>NUCLEOTIDE SEQUENCE [LARGE SCALE GENOMIC DNA]</scope>
    <source>
        <strain evidence="18">cv. Xinhai21</strain>
        <tissue evidence="17">Leaf</tissue>
    </source>
</reference>
<keyword evidence="5" id="KW-0732">Signal</keyword>
<dbReference type="InterPro" id="IPR011009">
    <property type="entry name" value="Kinase-like_dom_sf"/>
</dbReference>
<evidence type="ECO:0000313" key="18">
    <source>
        <dbReference type="Proteomes" id="UP000239757"/>
    </source>
</evidence>
<dbReference type="FunFam" id="3.30.200.20:FF:001120">
    <property type="entry name" value="Putative DUF26-domain receptor-like protein kinase family protein"/>
    <property type="match status" value="1"/>
</dbReference>
<dbReference type="Gene3D" id="3.30.430.20">
    <property type="entry name" value="Gnk2 domain, C-X8-C-X2-C motif"/>
    <property type="match status" value="1"/>
</dbReference>